<proteinExistence type="predicted"/>
<dbReference type="EMBL" id="SNYF01000006">
    <property type="protein sequence ID" value="TDQ17335.1"/>
    <property type="molecule type" value="Genomic_DNA"/>
</dbReference>
<accession>A0A4R6T7W0</accession>
<comment type="caution">
    <text evidence="2">The sequence shown here is derived from an EMBL/GenBank/DDBJ whole genome shotgun (WGS) entry which is preliminary data.</text>
</comment>
<dbReference type="RefSeq" id="WP_166637299.1">
    <property type="nucleotide sequence ID" value="NZ_SNYF01000006.1"/>
</dbReference>
<keyword evidence="1" id="KW-0732">Signal</keyword>
<protein>
    <submittedName>
        <fullName evidence="2">Uncharacterized protein DUF4403</fullName>
    </submittedName>
</protein>
<gene>
    <name evidence="2" type="ORF">DFQ04_1987</name>
</gene>
<dbReference type="InterPro" id="IPR025515">
    <property type="entry name" value="DUF4403"/>
</dbReference>
<reference evidence="2 3" key="1">
    <citation type="submission" date="2019-03" db="EMBL/GenBank/DDBJ databases">
        <title>Genomic Encyclopedia of Type Strains, Phase III (KMG-III): the genomes of soil and plant-associated and newly described type strains.</title>
        <authorList>
            <person name="Whitman W."/>
        </authorList>
    </citation>
    <scope>NUCLEOTIDE SEQUENCE [LARGE SCALE GENOMIC DNA]</scope>
    <source>
        <strain evidence="2 3">CECT 8446</strain>
    </source>
</reference>
<dbReference type="AlphaFoldDB" id="A0A4R6T7W0"/>
<organism evidence="2 3">
    <name type="scientific">Algoriphagus boseongensis</name>
    <dbReference type="NCBI Taxonomy" id="1442587"/>
    <lineage>
        <taxon>Bacteria</taxon>
        <taxon>Pseudomonadati</taxon>
        <taxon>Bacteroidota</taxon>
        <taxon>Cytophagia</taxon>
        <taxon>Cytophagales</taxon>
        <taxon>Cyclobacteriaceae</taxon>
        <taxon>Algoriphagus</taxon>
    </lineage>
</organism>
<keyword evidence="3" id="KW-1185">Reference proteome</keyword>
<sequence>MKNTKRLQYSFFLTLSLSFFSCKSLDPFASPDLVSAPQAYSRVNFPLEIPFETLTNLANQRIPPVLFSEEKMDMGNGIQGDLQFSRNGLVEINGVDAERLELTFPIHLEGELGLKPGGLRNLFQNKVPISQDFNPKILVNPEVYPNWSLGVSEFNLLDLGGDISLNVLGFQLELNSLIQREIKDFATKNLVGKRDLIPVKPMVDQAWNQVGKPIYVDFFGKEMAFSIQPDSVKISEKINPGSGYQFNLGLAGKVNAHPADAAPSRAFPLPTLTPNTSEVNELEIRIPLFISYAEIDEILNGYFENQLIRINKTTVFTSRNFKTQAYGEKLGIWMDFTAIQENKDPIEGRLFLVGLPSFELEENAMAFREVDFYLESESKKAKTAAALKKRKIIRQLDKKLRFPLGDTFESGIAGIQERLSLETPVANLSVVNLQIDQEGFYPGKLGLVSHILAKGKMEVRWK</sequence>
<evidence type="ECO:0000313" key="3">
    <source>
        <dbReference type="Proteomes" id="UP000294535"/>
    </source>
</evidence>
<dbReference type="Proteomes" id="UP000294535">
    <property type="component" value="Unassembled WGS sequence"/>
</dbReference>
<dbReference type="PROSITE" id="PS51257">
    <property type="entry name" value="PROKAR_LIPOPROTEIN"/>
    <property type="match status" value="1"/>
</dbReference>
<evidence type="ECO:0000313" key="2">
    <source>
        <dbReference type="EMBL" id="TDQ17335.1"/>
    </source>
</evidence>
<dbReference type="Pfam" id="PF14356">
    <property type="entry name" value="DUF4403"/>
    <property type="match status" value="1"/>
</dbReference>
<feature type="signal peptide" evidence="1">
    <location>
        <begin position="1"/>
        <end position="24"/>
    </location>
</feature>
<feature type="chain" id="PRO_5021025224" evidence="1">
    <location>
        <begin position="25"/>
        <end position="462"/>
    </location>
</feature>
<evidence type="ECO:0000256" key="1">
    <source>
        <dbReference type="SAM" id="SignalP"/>
    </source>
</evidence>
<name>A0A4R6T7W0_9BACT</name>